<dbReference type="AlphaFoldDB" id="A0A194X053"/>
<dbReference type="GeneID" id="28815219"/>
<dbReference type="InterPro" id="IPR045863">
    <property type="entry name" value="CorA_TM1_TM2"/>
</dbReference>
<comment type="subcellular location">
    <subcellularLocation>
        <location evidence="1">Membrane</location>
        <topology evidence="1">Multi-pass membrane protein</topology>
    </subcellularLocation>
</comment>
<dbReference type="Gene3D" id="1.20.58.340">
    <property type="entry name" value="Magnesium transport protein CorA, transmembrane region"/>
    <property type="match status" value="1"/>
</dbReference>
<evidence type="ECO:0000313" key="6">
    <source>
        <dbReference type="EMBL" id="KUJ13575.1"/>
    </source>
</evidence>
<evidence type="ECO:0000256" key="5">
    <source>
        <dbReference type="SAM" id="Phobius"/>
    </source>
</evidence>
<evidence type="ECO:0000313" key="7">
    <source>
        <dbReference type="Proteomes" id="UP000070700"/>
    </source>
</evidence>
<accession>A0A194X053</accession>
<evidence type="ECO:0000256" key="1">
    <source>
        <dbReference type="ARBA" id="ARBA00004141"/>
    </source>
</evidence>
<sequence length="452" mass="51072">MPIIDNTPVSPYQDYVSGLVPNKHGYLAELLQLQRSGPQPTSNDEPVFVNEFQVLDIVDGKFACQVFRPELVGPVDQQFTRLLEEHPEGLKSRFLIFRHNSILRQQRTAPRLEINGNYLNAISSRFELDPSFLEKHFALCELHQNKTIPRLVPVPLPKDGSCLQIMCNSACHFTMCRTKADGHKIVVIFGFHYYEETEDIPDLTNGPFQSATTGKISIEDVLAIQEQPLHLLYNTILDALLEFGMICFRAEWDPRANELTAEKLLERRQRLRTEHLALAATRRSLGMFSDKSRINHGASDAKWRTLTDNLTALLETSDKINTELKDHLQSTHSIDAIEEARRGLRQNETLKRLTIVAFIFIPVNLSCAFFSMNVKQLNNSSMDIGYFFLGILVSGFLAWALAAAISSTFRALARARAEISKDGRKPVSPNGGRSEPLEKNRVADEVPVSWVI</sequence>
<evidence type="ECO:0000256" key="3">
    <source>
        <dbReference type="ARBA" id="ARBA00022989"/>
    </source>
</evidence>
<dbReference type="Proteomes" id="UP000070700">
    <property type="component" value="Unassembled WGS sequence"/>
</dbReference>
<gene>
    <name evidence="6" type="ORF">LY89DRAFT_160211</name>
</gene>
<dbReference type="KEGG" id="psco:LY89DRAFT_160211"/>
<reference evidence="6 7" key="1">
    <citation type="submission" date="2015-10" db="EMBL/GenBank/DDBJ databases">
        <title>Full genome of DAOMC 229536 Phialocephala scopiformis, a fungal endophyte of spruce producing the potent anti-insectan compound rugulosin.</title>
        <authorList>
            <consortium name="DOE Joint Genome Institute"/>
            <person name="Walker A.K."/>
            <person name="Frasz S.L."/>
            <person name="Seifert K.A."/>
            <person name="Miller J.D."/>
            <person name="Mondo S.J."/>
            <person name="Labutti K."/>
            <person name="Lipzen A."/>
            <person name="Dockter R."/>
            <person name="Kennedy M."/>
            <person name="Grigoriev I.V."/>
            <person name="Spatafora J.W."/>
        </authorList>
    </citation>
    <scope>NUCLEOTIDE SEQUENCE [LARGE SCALE GENOMIC DNA]</scope>
    <source>
        <strain evidence="6 7">CBS 120377</strain>
    </source>
</reference>
<organism evidence="6 7">
    <name type="scientific">Mollisia scopiformis</name>
    <name type="common">Conifer needle endophyte fungus</name>
    <name type="synonym">Phialocephala scopiformis</name>
    <dbReference type="NCBI Taxonomy" id="149040"/>
    <lineage>
        <taxon>Eukaryota</taxon>
        <taxon>Fungi</taxon>
        <taxon>Dikarya</taxon>
        <taxon>Ascomycota</taxon>
        <taxon>Pezizomycotina</taxon>
        <taxon>Leotiomycetes</taxon>
        <taxon>Helotiales</taxon>
        <taxon>Mollisiaceae</taxon>
        <taxon>Mollisia</taxon>
    </lineage>
</organism>
<dbReference type="EMBL" id="KQ947422">
    <property type="protein sequence ID" value="KUJ13575.1"/>
    <property type="molecule type" value="Genomic_DNA"/>
</dbReference>
<dbReference type="Pfam" id="PF01544">
    <property type="entry name" value="CorA"/>
    <property type="match status" value="1"/>
</dbReference>
<feature type="transmembrane region" description="Helical" evidence="5">
    <location>
        <begin position="384"/>
        <end position="406"/>
    </location>
</feature>
<dbReference type="InterPro" id="IPR002523">
    <property type="entry name" value="MgTranspt_CorA/ZnTranspt_ZntB"/>
</dbReference>
<keyword evidence="3 5" id="KW-1133">Transmembrane helix</keyword>
<evidence type="ECO:0000256" key="2">
    <source>
        <dbReference type="ARBA" id="ARBA00022692"/>
    </source>
</evidence>
<dbReference type="OrthoDB" id="194358at2759"/>
<evidence type="ECO:0000256" key="4">
    <source>
        <dbReference type="ARBA" id="ARBA00023136"/>
    </source>
</evidence>
<keyword evidence="7" id="KW-1185">Reference proteome</keyword>
<dbReference type="InParanoid" id="A0A194X053"/>
<proteinExistence type="predicted"/>
<keyword evidence="2 5" id="KW-0812">Transmembrane</keyword>
<dbReference type="RefSeq" id="XP_018067930.1">
    <property type="nucleotide sequence ID" value="XM_018205493.1"/>
</dbReference>
<feature type="transmembrane region" description="Helical" evidence="5">
    <location>
        <begin position="353"/>
        <end position="372"/>
    </location>
</feature>
<name>A0A194X053_MOLSC</name>
<dbReference type="GO" id="GO:0016020">
    <property type="term" value="C:membrane"/>
    <property type="evidence" value="ECO:0007669"/>
    <property type="project" value="UniProtKB-SubCell"/>
</dbReference>
<protein>
    <submittedName>
        <fullName evidence="6">Uncharacterized protein</fullName>
    </submittedName>
</protein>
<dbReference type="SUPFAM" id="SSF144083">
    <property type="entry name" value="Magnesium transport protein CorA, transmembrane region"/>
    <property type="match status" value="1"/>
</dbReference>
<dbReference type="GO" id="GO:0046873">
    <property type="term" value="F:metal ion transmembrane transporter activity"/>
    <property type="evidence" value="ECO:0007669"/>
    <property type="project" value="InterPro"/>
</dbReference>
<keyword evidence="4 5" id="KW-0472">Membrane</keyword>